<dbReference type="GO" id="GO:0005886">
    <property type="term" value="C:plasma membrane"/>
    <property type="evidence" value="ECO:0000318"/>
    <property type="project" value="GO_Central"/>
</dbReference>
<evidence type="ECO:0000256" key="5">
    <source>
        <dbReference type="SAM" id="MobiDB-lite"/>
    </source>
</evidence>
<feature type="transmembrane region" description="Helical" evidence="6">
    <location>
        <begin position="127"/>
        <end position="148"/>
    </location>
</feature>
<dbReference type="RefSeq" id="XP_009015434.1">
    <property type="nucleotide sequence ID" value="XM_009017186.1"/>
</dbReference>
<dbReference type="GO" id="GO:0008528">
    <property type="term" value="F:G protein-coupled peptide receptor activity"/>
    <property type="evidence" value="ECO:0000318"/>
    <property type="project" value="GO_Central"/>
</dbReference>
<protein>
    <recommendedName>
        <fullName evidence="7">G-protein coupled receptors family 1 profile domain-containing protein</fullName>
    </recommendedName>
</protein>
<evidence type="ECO:0000256" key="2">
    <source>
        <dbReference type="ARBA" id="ARBA00022692"/>
    </source>
</evidence>
<dbReference type="Gene3D" id="1.20.1070.10">
    <property type="entry name" value="Rhodopsin 7-helix transmembrane proteins"/>
    <property type="match status" value="1"/>
</dbReference>
<evidence type="ECO:0000313" key="8">
    <source>
        <dbReference type="EMBL" id="ESO06066.1"/>
    </source>
</evidence>
<dbReference type="EnsemblMetazoa" id="HelroT160196">
    <property type="protein sequence ID" value="HelroP160196"/>
    <property type="gene ID" value="HelroG160196"/>
</dbReference>
<dbReference type="GO" id="GO:0007218">
    <property type="term" value="P:neuropeptide signaling pathway"/>
    <property type="evidence" value="ECO:0000318"/>
    <property type="project" value="GO_Central"/>
</dbReference>
<dbReference type="EMBL" id="AMQM01000540">
    <property type="status" value="NOT_ANNOTATED_CDS"/>
    <property type="molecule type" value="Genomic_DNA"/>
</dbReference>
<comment type="subcellular location">
    <subcellularLocation>
        <location evidence="1">Membrane</location>
    </subcellularLocation>
</comment>
<dbReference type="FunFam" id="1.20.1070.10:FF:001317">
    <property type="entry name" value="Uncharacterized protein"/>
    <property type="match status" value="1"/>
</dbReference>
<dbReference type="Proteomes" id="UP000015101">
    <property type="component" value="Unassembled WGS sequence"/>
</dbReference>
<evidence type="ECO:0000259" key="7">
    <source>
        <dbReference type="PROSITE" id="PS50262"/>
    </source>
</evidence>
<dbReference type="InterPro" id="IPR052954">
    <property type="entry name" value="GPCR-Ligand_Int"/>
</dbReference>
<feature type="region of interest" description="Disordered" evidence="5">
    <location>
        <begin position="339"/>
        <end position="361"/>
    </location>
</feature>
<dbReference type="InterPro" id="IPR017452">
    <property type="entry name" value="GPCR_Rhodpsn_7TM"/>
</dbReference>
<feature type="transmembrane region" description="Helical" evidence="6">
    <location>
        <begin position="45"/>
        <end position="65"/>
    </location>
</feature>
<dbReference type="Pfam" id="PF00001">
    <property type="entry name" value="7tm_1"/>
    <property type="match status" value="1"/>
</dbReference>
<reference evidence="10" key="1">
    <citation type="submission" date="2012-12" db="EMBL/GenBank/DDBJ databases">
        <authorList>
            <person name="Hellsten U."/>
            <person name="Grimwood J."/>
            <person name="Chapman J.A."/>
            <person name="Shapiro H."/>
            <person name="Aerts A."/>
            <person name="Otillar R.P."/>
            <person name="Terry A.Y."/>
            <person name="Boore J.L."/>
            <person name="Simakov O."/>
            <person name="Marletaz F."/>
            <person name="Cho S.-J."/>
            <person name="Edsinger-Gonzales E."/>
            <person name="Havlak P."/>
            <person name="Kuo D.-H."/>
            <person name="Larsson T."/>
            <person name="Lv J."/>
            <person name="Arendt D."/>
            <person name="Savage R."/>
            <person name="Osoegawa K."/>
            <person name="de Jong P."/>
            <person name="Lindberg D.R."/>
            <person name="Seaver E.C."/>
            <person name="Weisblat D.A."/>
            <person name="Putnam N.H."/>
            <person name="Grigoriev I.V."/>
            <person name="Rokhsar D.S."/>
        </authorList>
    </citation>
    <scope>NUCLEOTIDE SEQUENCE</scope>
</reference>
<gene>
    <name evidence="9" type="primary">20198633</name>
    <name evidence="8" type="ORF">HELRODRAFT_160196</name>
</gene>
<evidence type="ECO:0000256" key="1">
    <source>
        <dbReference type="ARBA" id="ARBA00004370"/>
    </source>
</evidence>
<evidence type="ECO:0000313" key="10">
    <source>
        <dbReference type="Proteomes" id="UP000015101"/>
    </source>
</evidence>
<reference evidence="9" key="3">
    <citation type="submission" date="2015-06" db="UniProtKB">
        <authorList>
            <consortium name="EnsemblMetazoa"/>
        </authorList>
    </citation>
    <scope>IDENTIFICATION</scope>
</reference>
<dbReference type="InterPro" id="IPR000276">
    <property type="entry name" value="GPCR_Rhodpsn"/>
</dbReference>
<evidence type="ECO:0000256" key="3">
    <source>
        <dbReference type="ARBA" id="ARBA00022989"/>
    </source>
</evidence>
<dbReference type="SUPFAM" id="SSF81321">
    <property type="entry name" value="Family A G protein-coupled receptor-like"/>
    <property type="match status" value="1"/>
</dbReference>
<dbReference type="PANTHER" id="PTHR46641:SF2">
    <property type="entry name" value="FMRFAMIDE RECEPTOR"/>
    <property type="match status" value="1"/>
</dbReference>
<feature type="transmembrane region" description="Helical" evidence="6">
    <location>
        <begin position="380"/>
        <end position="401"/>
    </location>
</feature>
<feature type="domain" description="G-protein coupled receptors family 1 profile" evidence="7">
    <location>
        <begin position="56"/>
        <end position="401"/>
    </location>
</feature>
<keyword evidence="3 6" id="KW-1133">Transmembrane helix</keyword>
<dbReference type="InParanoid" id="T1EPY3"/>
<keyword evidence="10" id="KW-1185">Reference proteome</keyword>
<dbReference type="EMBL" id="KB096324">
    <property type="protein sequence ID" value="ESO06066.1"/>
    <property type="molecule type" value="Genomic_DNA"/>
</dbReference>
<reference evidence="8 10" key="2">
    <citation type="journal article" date="2013" name="Nature">
        <title>Insights into bilaterian evolution from three spiralian genomes.</title>
        <authorList>
            <person name="Simakov O."/>
            <person name="Marletaz F."/>
            <person name="Cho S.J."/>
            <person name="Edsinger-Gonzales E."/>
            <person name="Havlak P."/>
            <person name="Hellsten U."/>
            <person name="Kuo D.H."/>
            <person name="Larsson T."/>
            <person name="Lv J."/>
            <person name="Arendt D."/>
            <person name="Savage R."/>
            <person name="Osoegawa K."/>
            <person name="de Jong P."/>
            <person name="Grimwood J."/>
            <person name="Chapman J.A."/>
            <person name="Shapiro H."/>
            <person name="Aerts A."/>
            <person name="Otillar R.P."/>
            <person name="Terry A.Y."/>
            <person name="Boore J.L."/>
            <person name="Grigoriev I.V."/>
            <person name="Lindberg D.R."/>
            <person name="Seaver E.C."/>
            <person name="Weisblat D.A."/>
            <person name="Putnam N.H."/>
            <person name="Rokhsar D.S."/>
        </authorList>
    </citation>
    <scope>NUCLEOTIDE SEQUENCE</scope>
</reference>
<dbReference type="CTD" id="20198633"/>
<organism evidence="9 10">
    <name type="scientific">Helobdella robusta</name>
    <name type="common">Californian leech</name>
    <dbReference type="NCBI Taxonomy" id="6412"/>
    <lineage>
        <taxon>Eukaryota</taxon>
        <taxon>Metazoa</taxon>
        <taxon>Spiralia</taxon>
        <taxon>Lophotrochozoa</taxon>
        <taxon>Annelida</taxon>
        <taxon>Clitellata</taxon>
        <taxon>Hirudinea</taxon>
        <taxon>Rhynchobdellida</taxon>
        <taxon>Glossiphoniidae</taxon>
        <taxon>Helobdella</taxon>
    </lineage>
</organism>
<dbReference type="AlphaFoldDB" id="T1EPY3"/>
<dbReference type="KEGG" id="hro:HELRODRAFT_160196"/>
<dbReference type="HOGENOM" id="CLU_615786_0_0_1"/>
<dbReference type="OMA" id="NNESHEC"/>
<sequence>METASGTYVPMDDDYYYDYNASWFSGNMSGHHNHYLTAIHAYENIILVILLVGLAGNSLSLFVFLKTFCRPMRNKSAPSLERPAYAGLLSLAVSDLLFCLVNLILYVPQEIFSEKNRADFYKVKCLYIESLRGTFIFSSTWITVVTSAERFFAVWQPIRARRCLKARNSFISCAVITIVSVSFNCPMLFSKFLTKVVTTAKSSNYTPTTLKANDDNFKTSTESYLFNFVLVHGDLMVNDCFDIIYYVFLGIFDTIIPFIVLATCNIGLAVILLQKRNGKWMPTSSSTKFRPSTPTMFTSLTGSRTSLVSDFSCRTSHIRSLSDPNVAANVQSKMSKYFPSQQNKTKLEDPAKRHQTQKQRTPLSCYRNNQRTKYTDCTKISVMVFVMVTSFLVFVLPSLVIKWLDMFLKFSSKENHLYELELKHELKREHAQERNTNLNMNDNGT</sequence>
<accession>T1EPY3</accession>
<dbReference type="PROSITE" id="PS50262">
    <property type="entry name" value="G_PROTEIN_RECEP_F1_2"/>
    <property type="match status" value="1"/>
</dbReference>
<evidence type="ECO:0000313" key="9">
    <source>
        <dbReference type="EnsemblMetazoa" id="HelroP160196"/>
    </source>
</evidence>
<dbReference type="GeneID" id="20198633"/>
<keyword evidence="4 6" id="KW-0472">Membrane</keyword>
<proteinExistence type="predicted"/>
<dbReference type="PANTHER" id="PTHR46641">
    <property type="entry name" value="FMRFAMIDE RECEPTOR-RELATED"/>
    <property type="match status" value="1"/>
</dbReference>
<evidence type="ECO:0000256" key="4">
    <source>
        <dbReference type="ARBA" id="ARBA00023136"/>
    </source>
</evidence>
<name>T1EPY3_HELRO</name>
<feature type="transmembrane region" description="Helical" evidence="6">
    <location>
        <begin position="169"/>
        <end position="189"/>
    </location>
</feature>
<feature type="transmembrane region" description="Helical" evidence="6">
    <location>
        <begin position="243"/>
        <end position="273"/>
    </location>
</feature>
<keyword evidence="2 6" id="KW-0812">Transmembrane</keyword>
<evidence type="ECO:0000256" key="6">
    <source>
        <dbReference type="SAM" id="Phobius"/>
    </source>
</evidence>
<feature type="transmembrane region" description="Helical" evidence="6">
    <location>
        <begin position="85"/>
        <end position="107"/>
    </location>
</feature>
<dbReference type="PRINTS" id="PR00237">
    <property type="entry name" value="GPCRRHODOPSN"/>
</dbReference>